<comment type="caution">
    <text evidence="2">The sequence shown here is derived from an EMBL/GenBank/DDBJ whole genome shotgun (WGS) entry which is preliminary data.</text>
</comment>
<dbReference type="Gene3D" id="3.40.50.360">
    <property type="match status" value="1"/>
</dbReference>
<dbReference type="EMBL" id="AMCI01000154">
    <property type="protein sequence ID" value="EJX10578.1"/>
    <property type="molecule type" value="Genomic_DNA"/>
</dbReference>
<dbReference type="EC" id="3.1.4.14" evidence="2"/>
<proteinExistence type="predicted"/>
<feature type="domain" description="Flavodoxin-like fold" evidence="1">
    <location>
        <begin position="3"/>
        <end position="190"/>
    </location>
</feature>
<keyword evidence="2" id="KW-0378">Hydrolase</keyword>
<evidence type="ECO:0000259" key="1">
    <source>
        <dbReference type="Pfam" id="PF02525"/>
    </source>
</evidence>
<dbReference type="GO" id="GO:0008770">
    <property type="term" value="F:[acyl-carrier-protein] phosphodiesterase activity"/>
    <property type="evidence" value="ECO:0007669"/>
    <property type="project" value="UniProtKB-EC"/>
</dbReference>
<dbReference type="PANTHER" id="PTHR43741:SF4">
    <property type="entry name" value="FMN-DEPENDENT NADH:QUINONE OXIDOREDUCTASE"/>
    <property type="match status" value="1"/>
</dbReference>
<name>J9H3N8_9ZZZZ</name>
<accession>J9H3N8</accession>
<sequence length="195" mass="22127">MEKILFVHACVRPESRTMRLARRVLAHLRKQDEEAVVEEVNLVEENIPVIDRWEMLEHRASCLKDGQADAPALKYARQFAEADTVVVAAPYWDLAFPAMVKVYTEQITVTGLTFRYSEQGVPVGLCRARRLIYVMTAGGPIRANFGFDYWAALCRNFFGIEEVQLFKAENLDVVGNDVEAIMAAALDEVDRAFLR</sequence>
<dbReference type="SUPFAM" id="SSF52218">
    <property type="entry name" value="Flavoproteins"/>
    <property type="match status" value="1"/>
</dbReference>
<reference evidence="2" key="1">
    <citation type="journal article" date="2012" name="PLoS ONE">
        <title>Gene sets for utilization of primary and secondary nutrition supplies in the distal gut of endangered iberian lynx.</title>
        <authorList>
            <person name="Alcaide M."/>
            <person name="Messina E."/>
            <person name="Richter M."/>
            <person name="Bargiela R."/>
            <person name="Peplies J."/>
            <person name="Huws S.A."/>
            <person name="Newbold C.J."/>
            <person name="Golyshin P.N."/>
            <person name="Simon M.A."/>
            <person name="Lopez G."/>
            <person name="Yakimov M.M."/>
            <person name="Ferrer M."/>
        </authorList>
    </citation>
    <scope>NUCLEOTIDE SEQUENCE</scope>
</reference>
<dbReference type="AlphaFoldDB" id="J9H3N8"/>
<organism evidence="2">
    <name type="scientific">gut metagenome</name>
    <dbReference type="NCBI Taxonomy" id="749906"/>
    <lineage>
        <taxon>unclassified sequences</taxon>
        <taxon>metagenomes</taxon>
        <taxon>organismal metagenomes</taxon>
    </lineage>
</organism>
<dbReference type="PANTHER" id="PTHR43741">
    <property type="entry name" value="FMN-DEPENDENT NADH-AZOREDUCTASE 1"/>
    <property type="match status" value="1"/>
</dbReference>
<dbReference type="InterPro" id="IPR029039">
    <property type="entry name" value="Flavoprotein-like_sf"/>
</dbReference>
<gene>
    <name evidence="2" type="ORF">EVA_00940</name>
</gene>
<evidence type="ECO:0000313" key="2">
    <source>
        <dbReference type="EMBL" id="EJX10578.1"/>
    </source>
</evidence>
<dbReference type="Pfam" id="PF02525">
    <property type="entry name" value="Flavodoxin_2"/>
    <property type="match status" value="1"/>
</dbReference>
<dbReference type="InterPro" id="IPR050104">
    <property type="entry name" value="FMN-dep_NADH:Q_OxRdtase_AzoR1"/>
</dbReference>
<dbReference type="InterPro" id="IPR003680">
    <property type="entry name" value="Flavodoxin_fold"/>
</dbReference>
<protein>
    <submittedName>
        <fullName evidence="2">FMN-dependent NADH-azoreductase 2</fullName>
        <ecNumber evidence="2">3.1.4.14</ecNumber>
    </submittedName>
</protein>